<keyword evidence="3" id="KW-1185">Reference proteome</keyword>
<dbReference type="Proteomes" id="UP000199199">
    <property type="component" value="Unassembled WGS sequence"/>
</dbReference>
<evidence type="ECO:0000256" key="1">
    <source>
        <dbReference type="SAM" id="Phobius"/>
    </source>
</evidence>
<dbReference type="EMBL" id="FOZS01000004">
    <property type="protein sequence ID" value="SFS99332.1"/>
    <property type="molecule type" value="Genomic_DNA"/>
</dbReference>
<keyword evidence="1" id="KW-1133">Transmembrane helix</keyword>
<evidence type="ECO:0000313" key="3">
    <source>
        <dbReference type="Proteomes" id="UP000199199"/>
    </source>
</evidence>
<keyword evidence="1" id="KW-0472">Membrane</keyword>
<gene>
    <name evidence="2" type="ORF">SAMN04488556_3765</name>
</gene>
<keyword evidence="1" id="KW-0812">Transmembrane</keyword>
<sequence length="39" mass="4110">MIGSPYEYSIITMAAGILVSASILSLYLVGGQYAWANGQ</sequence>
<accession>A0A1I6UD15</accession>
<feature type="transmembrane region" description="Helical" evidence="1">
    <location>
        <begin position="6"/>
        <end position="29"/>
    </location>
</feature>
<protein>
    <submittedName>
        <fullName evidence="2">Uncharacterized protein</fullName>
    </submittedName>
</protein>
<organism evidence="2 3">
    <name type="scientific">Halostagnicola kamekurae</name>
    <dbReference type="NCBI Taxonomy" id="619731"/>
    <lineage>
        <taxon>Archaea</taxon>
        <taxon>Methanobacteriati</taxon>
        <taxon>Methanobacteriota</taxon>
        <taxon>Stenosarchaea group</taxon>
        <taxon>Halobacteria</taxon>
        <taxon>Halobacteriales</taxon>
        <taxon>Natrialbaceae</taxon>
        <taxon>Halostagnicola</taxon>
    </lineage>
</organism>
<name>A0A1I6UD15_9EURY</name>
<reference evidence="3" key="1">
    <citation type="submission" date="2016-10" db="EMBL/GenBank/DDBJ databases">
        <authorList>
            <person name="Varghese N."/>
            <person name="Submissions S."/>
        </authorList>
    </citation>
    <scope>NUCLEOTIDE SEQUENCE [LARGE SCALE GENOMIC DNA]</scope>
    <source>
        <strain evidence="3">DSM 22427</strain>
    </source>
</reference>
<evidence type="ECO:0000313" key="2">
    <source>
        <dbReference type="EMBL" id="SFS99332.1"/>
    </source>
</evidence>
<proteinExistence type="predicted"/>
<dbReference type="AlphaFoldDB" id="A0A1I6UD15"/>